<protein>
    <submittedName>
        <fullName evidence="1">Uncharacterized protein</fullName>
    </submittedName>
</protein>
<reference evidence="1 2" key="1">
    <citation type="submission" date="2023-03" db="EMBL/GenBank/DDBJ databases">
        <title>WGS of Gossypium arboreum.</title>
        <authorList>
            <person name="Yu D."/>
        </authorList>
    </citation>
    <scope>NUCLEOTIDE SEQUENCE [LARGE SCALE GENOMIC DNA]</scope>
    <source>
        <tissue evidence="1">Leaf</tissue>
    </source>
</reference>
<evidence type="ECO:0000313" key="2">
    <source>
        <dbReference type="Proteomes" id="UP001358586"/>
    </source>
</evidence>
<name>A0ABR0Q7H2_GOSAR</name>
<comment type="caution">
    <text evidence="1">The sequence shown here is derived from an EMBL/GenBank/DDBJ whole genome shotgun (WGS) entry which is preliminary data.</text>
</comment>
<organism evidence="1 2">
    <name type="scientific">Gossypium arboreum</name>
    <name type="common">Tree cotton</name>
    <name type="synonym">Gossypium nanking</name>
    <dbReference type="NCBI Taxonomy" id="29729"/>
    <lineage>
        <taxon>Eukaryota</taxon>
        <taxon>Viridiplantae</taxon>
        <taxon>Streptophyta</taxon>
        <taxon>Embryophyta</taxon>
        <taxon>Tracheophyta</taxon>
        <taxon>Spermatophyta</taxon>
        <taxon>Magnoliopsida</taxon>
        <taxon>eudicotyledons</taxon>
        <taxon>Gunneridae</taxon>
        <taxon>Pentapetalae</taxon>
        <taxon>rosids</taxon>
        <taxon>malvids</taxon>
        <taxon>Malvales</taxon>
        <taxon>Malvaceae</taxon>
        <taxon>Malvoideae</taxon>
        <taxon>Gossypium</taxon>
    </lineage>
</organism>
<gene>
    <name evidence="1" type="ORF">PVK06_010957</name>
</gene>
<keyword evidence="2" id="KW-1185">Reference proteome</keyword>
<proteinExistence type="predicted"/>
<accession>A0ABR0Q7H2</accession>
<sequence>MPLKIRRIKLNTNVVVLALANNASIGGVFRDTCANWLCGFARGLLEFKCDNALLVETLLVGGAVNSKMLELRLIHQL</sequence>
<evidence type="ECO:0000313" key="1">
    <source>
        <dbReference type="EMBL" id="KAK5835270.1"/>
    </source>
</evidence>
<dbReference type="EMBL" id="JARKNE010000004">
    <property type="protein sequence ID" value="KAK5835270.1"/>
    <property type="molecule type" value="Genomic_DNA"/>
</dbReference>
<dbReference type="Proteomes" id="UP001358586">
    <property type="component" value="Chromosome 4"/>
</dbReference>